<keyword evidence="6 7" id="KW-0460">Magnesium</keyword>
<dbReference type="InterPro" id="IPR013815">
    <property type="entry name" value="ATP_grasp_subdomain_1"/>
</dbReference>
<keyword evidence="1 7" id="KW-0436">Ligase</keyword>
<dbReference type="SUPFAM" id="SSF51246">
    <property type="entry name" value="Rudiment single hybrid motif"/>
    <property type="match status" value="1"/>
</dbReference>
<keyword evidence="10" id="KW-1185">Reference proteome</keyword>
<dbReference type="NCBIfam" id="TIGR01142">
    <property type="entry name" value="purT"/>
    <property type="match status" value="1"/>
</dbReference>
<dbReference type="HAMAP" id="MF_01643">
    <property type="entry name" value="PurT"/>
    <property type="match status" value="1"/>
</dbReference>
<gene>
    <name evidence="7 9" type="primary">purT</name>
    <name evidence="9" type="ORF">JMA39_04220</name>
</gene>
<feature type="binding site" evidence="7">
    <location>
        <begin position="158"/>
        <end position="163"/>
    </location>
    <ligand>
        <name>ATP</name>
        <dbReference type="ChEBI" id="CHEBI:30616"/>
    </ligand>
</feature>
<keyword evidence="3 7" id="KW-0547">Nucleotide-binding</keyword>
<keyword evidence="5 7" id="KW-0067">ATP-binding</keyword>
<accession>A0ABS1SUX8</accession>
<dbReference type="Pfam" id="PF02222">
    <property type="entry name" value="ATP-grasp"/>
    <property type="match status" value="1"/>
</dbReference>
<feature type="binding site" evidence="7">
    <location>
        <begin position="20"/>
        <end position="21"/>
    </location>
    <ligand>
        <name>N(1)-(5-phospho-beta-D-ribosyl)glycinamide</name>
        <dbReference type="ChEBI" id="CHEBI:143788"/>
    </ligand>
</feature>
<evidence type="ECO:0000256" key="7">
    <source>
        <dbReference type="HAMAP-Rule" id="MF_01643"/>
    </source>
</evidence>
<evidence type="ECO:0000313" key="9">
    <source>
        <dbReference type="EMBL" id="MBL4912341.1"/>
    </source>
</evidence>
<feature type="binding site" evidence="7">
    <location>
        <position position="153"/>
    </location>
    <ligand>
        <name>ATP</name>
        <dbReference type="ChEBI" id="CHEBI:30616"/>
    </ligand>
</feature>
<dbReference type="Gene3D" id="3.40.50.20">
    <property type="match status" value="1"/>
</dbReference>
<dbReference type="PANTHER" id="PTHR43055:SF1">
    <property type="entry name" value="FORMATE-DEPENDENT PHOSPHORIBOSYLGLYCINAMIDE FORMYLTRANSFERASE"/>
    <property type="match status" value="1"/>
</dbReference>
<dbReference type="InterPro" id="IPR048740">
    <property type="entry name" value="PurT_C"/>
</dbReference>
<dbReference type="InterPro" id="IPR011054">
    <property type="entry name" value="Rudment_hybrid_motif"/>
</dbReference>
<comment type="catalytic activity">
    <reaction evidence="7">
        <text>N(1)-(5-phospho-beta-D-ribosyl)glycinamide + formate + ATP = N(2)-formyl-N(1)-(5-phospho-beta-D-ribosyl)glycinamide + ADP + phosphate + H(+)</text>
        <dbReference type="Rhea" id="RHEA:24829"/>
        <dbReference type="ChEBI" id="CHEBI:15378"/>
        <dbReference type="ChEBI" id="CHEBI:15740"/>
        <dbReference type="ChEBI" id="CHEBI:30616"/>
        <dbReference type="ChEBI" id="CHEBI:43474"/>
        <dbReference type="ChEBI" id="CHEBI:143788"/>
        <dbReference type="ChEBI" id="CHEBI:147286"/>
        <dbReference type="ChEBI" id="CHEBI:456216"/>
        <dbReference type="EC" id="6.3.1.21"/>
    </reaction>
</comment>
<proteinExistence type="inferred from homology"/>
<feature type="binding site" evidence="7">
    <location>
        <position position="284"/>
    </location>
    <ligand>
        <name>N(1)-(5-phospho-beta-D-ribosyl)glycinamide</name>
        <dbReference type="ChEBI" id="CHEBI:143788"/>
    </ligand>
</feature>
<evidence type="ECO:0000256" key="1">
    <source>
        <dbReference type="ARBA" id="ARBA00022598"/>
    </source>
</evidence>
<dbReference type="InterPro" id="IPR011761">
    <property type="entry name" value="ATP-grasp"/>
</dbReference>
<dbReference type="EMBL" id="JAESVD010000002">
    <property type="protein sequence ID" value="MBL4912341.1"/>
    <property type="molecule type" value="Genomic_DNA"/>
</dbReference>
<dbReference type="PANTHER" id="PTHR43055">
    <property type="entry name" value="FORMATE-DEPENDENT PHOSPHORIBOSYLGLYCINAMIDE FORMYLTRANSFERASE"/>
    <property type="match status" value="1"/>
</dbReference>
<dbReference type="Pfam" id="PF22660">
    <property type="entry name" value="RS_preATP-grasp-like"/>
    <property type="match status" value="1"/>
</dbReference>
<feature type="binding site" evidence="7">
    <location>
        <position position="277"/>
    </location>
    <ligand>
        <name>Mg(2+)</name>
        <dbReference type="ChEBI" id="CHEBI:18420"/>
    </ligand>
</feature>
<evidence type="ECO:0000313" key="10">
    <source>
        <dbReference type="Proteomes" id="UP000604898"/>
    </source>
</evidence>
<evidence type="ECO:0000259" key="8">
    <source>
        <dbReference type="PROSITE" id="PS50975"/>
    </source>
</evidence>
<dbReference type="SUPFAM" id="SSF52440">
    <property type="entry name" value="PreATP-grasp domain"/>
    <property type="match status" value="1"/>
</dbReference>
<feature type="domain" description="ATP-grasp" evidence="8">
    <location>
        <begin position="117"/>
        <end position="306"/>
    </location>
</feature>
<dbReference type="Gene3D" id="3.30.1490.20">
    <property type="entry name" value="ATP-grasp fold, A domain"/>
    <property type="match status" value="1"/>
</dbReference>
<comment type="caution">
    <text evidence="9">The sequence shown here is derived from an EMBL/GenBank/DDBJ whole genome shotgun (WGS) entry which is preliminary data.</text>
</comment>
<evidence type="ECO:0000256" key="4">
    <source>
        <dbReference type="ARBA" id="ARBA00022755"/>
    </source>
</evidence>
<evidence type="ECO:0000256" key="5">
    <source>
        <dbReference type="ARBA" id="ARBA00022840"/>
    </source>
</evidence>
<feature type="binding site" evidence="7">
    <location>
        <position position="265"/>
    </location>
    <ligand>
        <name>Mg(2+)</name>
        <dbReference type="ChEBI" id="CHEBI:18420"/>
    </ligand>
</feature>
<protein>
    <recommendedName>
        <fullName evidence="7">Formate-dependent phosphoribosylglycinamide formyltransferase</fullName>
        <ecNumber evidence="7">6.3.1.21</ecNumber>
    </recommendedName>
    <alternativeName>
        <fullName evidence="7">5'-phosphoribosylglycinamide transformylase 2</fullName>
    </alternativeName>
    <alternativeName>
        <fullName evidence="7">Formate-dependent GAR transformylase</fullName>
    </alternativeName>
    <alternativeName>
        <fullName evidence="7">GAR transformylase 2</fullName>
        <shortName evidence="7">GART 2</shortName>
    </alternativeName>
    <alternativeName>
        <fullName evidence="7">Non-folate glycinamide ribonucleotide transformylase</fullName>
    </alternativeName>
    <alternativeName>
        <fullName evidence="7">Phosphoribosylglycinamide formyltransferase 2</fullName>
    </alternativeName>
</protein>
<name>A0ABS1SUX8_9GAMM</name>
<dbReference type="EC" id="6.3.1.21" evidence="7"/>
<comment type="subunit">
    <text evidence="7">Homodimer.</text>
</comment>
<keyword evidence="9" id="KW-0808">Transferase</keyword>
<evidence type="ECO:0000256" key="6">
    <source>
        <dbReference type="ARBA" id="ARBA00022842"/>
    </source>
</evidence>
<feature type="binding site" evidence="7">
    <location>
        <position position="80"/>
    </location>
    <ligand>
        <name>N(1)-(5-phospho-beta-D-ribosyl)glycinamide</name>
        <dbReference type="ChEBI" id="CHEBI:143788"/>
    </ligand>
</feature>
<reference evidence="9 10" key="1">
    <citation type="submission" date="2021-01" db="EMBL/GenBank/DDBJ databases">
        <title>Genome sequence of Shewanella schlegeliana JCM 11561.</title>
        <authorList>
            <person name="Zhang H."/>
            <person name="Li C."/>
        </authorList>
    </citation>
    <scope>NUCLEOTIDE SEQUENCE [LARGE SCALE GENOMIC DNA]</scope>
    <source>
        <strain evidence="9 10">JCM 11561</strain>
    </source>
</reference>
<organism evidence="9 10">
    <name type="scientific">Shewanella schlegeliana</name>
    <dbReference type="NCBI Taxonomy" id="190308"/>
    <lineage>
        <taxon>Bacteria</taxon>
        <taxon>Pseudomonadati</taxon>
        <taxon>Pseudomonadota</taxon>
        <taxon>Gammaproteobacteria</taxon>
        <taxon>Alteromonadales</taxon>
        <taxon>Shewanellaceae</taxon>
        <taxon>Shewanella</taxon>
    </lineage>
</organism>
<dbReference type="InterPro" id="IPR054350">
    <property type="entry name" value="PurT/PurK_preATP-grasp"/>
</dbReference>
<evidence type="ECO:0000256" key="3">
    <source>
        <dbReference type="ARBA" id="ARBA00022741"/>
    </source>
</evidence>
<feature type="binding site" evidence="7">
    <location>
        <begin position="361"/>
        <end position="362"/>
    </location>
    <ligand>
        <name>N(1)-(5-phospho-beta-D-ribosyl)glycinamide</name>
        <dbReference type="ChEBI" id="CHEBI:143788"/>
    </ligand>
</feature>
<comment type="function">
    <text evidence="7">Involved in the de novo purine biosynthesis. Catalyzes the transfer of formate to 5-phospho-ribosyl-glycinamide (GAR), producing 5-phospho-ribosyl-N-formylglycinamide (FGAR). Formate is provided by PurU via hydrolysis of 10-formyl-tetrahydrofolate.</text>
</comment>
<dbReference type="Proteomes" id="UP000604898">
    <property type="component" value="Unassembled WGS sequence"/>
</dbReference>
<comment type="similarity">
    <text evidence="7">Belongs to the PurK/PurT family.</text>
</comment>
<feature type="binding site" evidence="7">
    <location>
        <position position="354"/>
    </location>
    <ligand>
        <name>N(1)-(5-phospho-beta-D-ribosyl)glycinamide</name>
        <dbReference type="ChEBI" id="CHEBI:143788"/>
    </ligand>
</feature>
<dbReference type="RefSeq" id="WP_202720578.1">
    <property type="nucleotide sequence ID" value="NZ_BPEX01000001.1"/>
</dbReference>
<dbReference type="Pfam" id="PF21244">
    <property type="entry name" value="PurT_C"/>
    <property type="match status" value="1"/>
</dbReference>
<feature type="binding site" evidence="7">
    <location>
        <begin position="193"/>
        <end position="196"/>
    </location>
    <ligand>
        <name>ATP</name>
        <dbReference type="ChEBI" id="CHEBI:30616"/>
    </ligand>
</feature>
<dbReference type="PROSITE" id="PS50975">
    <property type="entry name" value="ATP_GRASP"/>
    <property type="match status" value="1"/>
</dbReference>
<dbReference type="Gene3D" id="3.30.470.20">
    <property type="entry name" value="ATP-grasp fold, B domain"/>
    <property type="match status" value="1"/>
</dbReference>
<dbReference type="SUPFAM" id="SSF56059">
    <property type="entry name" value="Glutathione synthetase ATP-binding domain-like"/>
    <property type="match status" value="1"/>
</dbReference>
<keyword evidence="4 7" id="KW-0658">Purine biosynthesis</keyword>
<dbReference type="InterPro" id="IPR016185">
    <property type="entry name" value="PreATP-grasp_dom_sf"/>
</dbReference>
<sequence>MIGTALSANAKRAMLLGCGELGKEVAIELQRYGIEVIGVDRYPNAPAMQIAHRSHVINMLDAEVLKSLIELEKPDLVIPELEAIATQTLVEMETKGINIVPTAKATQLTMDREGIRRLAAETLAIPTSPYFFCDTQQEFNDAVATIGLPCVVKPVMSSSGKGQSVIRSQEQIESAWQYAQEGGRAGKGRVIVEGFIAFDYEITLLTISAVNGVHFCDAIGHRQEDGDYRESWQPQTMSDIVLAKSQAIGKKVVEALGGYGLFGVELFIKGDEVYFSEVSPRPHDTGMVTLISQDLSEFALHVRAILGLPISNIAQHGPSASAVILAEGKSSNIQFTGIAEALVEANTQLRLFAKPEIDGKRRLGVTLARGSSIDNAVTKAINAASKINVIL</sequence>
<feature type="binding site" evidence="7">
    <location>
        <position position="201"/>
    </location>
    <ligand>
        <name>ATP</name>
        <dbReference type="ChEBI" id="CHEBI:30616"/>
    </ligand>
</feature>
<feature type="binding site" evidence="7">
    <location>
        <position position="112"/>
    </location>
    <ligand>
        <name>ATP</name>
        <dbReference type="ChEBI" id="CHEBI:30616"/>
    </ligand>
</feature>
<dbReference type="InterPro" id="IPR003135">
    <property type="entry name" value="ATP-grasp_carboxylate-amine"/>
</dbReference>
<dbReference type="GO" id="GO:0016740">
    <property type="term" value="F:transferase activity"/>
    <property type="evidence" value="ECO:0007669"/>
    <property type="project" value="UniProtKB-KW"/>
</dbReference>
<dbReference type="InterPro" id="IPR005862">
    <property type="entry name" value="PurT"/>
</dbReference>
<comment type="pathway">
    <text evidence="7">Purine metabolism; IMP biosynthesis via de novo pathway; N(2)-formyl-N(1)-(5-phospho-D-ribosyl)glycinamide from N(1)-(5-phospho-D-ribosyl)glycinamide (formate route): step 1/1.</text>
</comment>
<evidence type="ECO:0000256" key="2">
    <source>
        <dbReference type="ARBA" id="ARBA00022723"/>
    </source>
</evidence>
<dbReference type="NCBIfam" id="NF006766">
    <property type="entry name" value="PRK09288.1"/>
    <property type="match status" value="1"/>
</dbReference>
<keyword evidence="2 7" id="KW-0479">Metal-binding</keyword>